<dbReference type="AlphaFoldDB" id="A0A1G9N7Y9"/>
<organism evidence="1 2">
    <name type="scientific">Kriegella aquimaris</name>
    <dbReference type="NCBI Taxonomy" id="192904"/>
    <lineage>
        <taxon>Bacteria</taxon>
        <taxon>Pseudomonadati</taxon>
        <taxon>Bacteroidota</taxon>
        <taxon>Flavobacteriia</taxon>
        <taxon>Flavobacteriales</taxon>
        <taxon>Flavobacteriaceae</taxon>
        <taxon>Kriegella</taxon>
    </lineage>
</organism>
<reference evidence="2" key="1">
    <citation type="submission" date="2016-10" db="EMBL/GenBank/DDBJ databases">
        <authorList>
            <person name="Varghese N."/>
            <person name="Submissions S."/>
        </authorList>
    </citation>
    <scope>NUCLEOTIDE SEQUENCE [LARGE SCALE GENOMIC DNA]</scope>
    <source>
        <strain evidence="2">DSM 19886</strain>
    </source>
</reference>
<sequence>MESEKLFKELKTEISELIKEKFGEESSTVKNEIAEFVDESREKLQRWTLLFASGQISKDELELLLASQKDLFVMQSLYQTGVSKISLGHFKNKVVGVVFTKIVTYVV</sequence>
<proteinExistence type="predicted"/>
<protein>
    <submittedName>
        <fullName evidence="1">Uncharacterized protein</fullName>
    </submittedName>
</protein>
<dbReference type="STRING" id="192904.SAMN04488514_10370"/>
<dbReference type="Proteomes" id="UP000199440">
    <property type="component" value="Unassembled WGS sequence"/>
</dbReference>
<accession>A0A1G9N7Y9</accession>
<gene>
    <name evidence="1" type="ORF">SAMN04488514_10370</name>
</gene>
<dbReference type="OrthoDB" id="1443327at2"/>
<dbReference type="EMBL" id="FNGV01000003">
    <property type="protein sequence ID" value="SDL82646.1"/>
    <property type="molecule type" value="Genomic_DNA"/>
</dbReference>
<name>A0A1G9N7Y9_9FLAO</name>
<dbReference type="RefSeq" id="WP_089887334.1">
    <property type="nucleotide sequence ID" value="NZ_FNGV01000003.1"/>
</dbReference>
<keyword evidence="2" id="KW-1185">Reference proteome</keyword>
<evidence type="ECO:0000313" key="2">
    <source>
        <dbReference type="Proteomes" id="UP000199440"/>
    </source>
</evidence>
<evidence type="ECO:0000313" key="1">
    <source>
        <dbReference type="EMBL" id="SDL82646.1"/>
    </source>
</evidence>